<dbReference type="AlphaFoldDB" id="A0A511ZJN4"/>
<comment type="subunit">
    <text evidence="9 10">In the presence of PdxS, forms a dodecamer of heterodimers. Only shows activity in the heterodimer.</text>
</comment>
<dbReference type="NCBIfam" id="TIGR03800">
    <property type="entry name" value="PLP_synth_Pdx2"/>
    <property type="match status" value="1"/>
</dbReference>
<gene>
    <name evidence="10 13" type="primary">pdxT</name>
    <name evidence="13" type="ORF">OSO01_24130</name>
</gene>
<dbReference type="SUPFAM" id="SSF52317">
    <property type="entry name" value="Class I glutamine amidotransferase-like"/>
    <property type="match status" value="1"/>
</dbReference>
<keyword evidence="2 10" id="KW-0378">Hydrolase</keyword>
<comment type="similarity">
    <text evidence="1 10">Belongs to the glutaminase PdxT/SNO family.</text>
</comment>
<dbReference type="GO" id="GO:0006543">
    <property type="term" value="P:L-glutamine catabolic process"/>
    <property type="evidence" value="ECO:0007669"/>
    <property type="project" value="UniProtKB-UniRule"/>
</dbReference>
<dbReference type="InterPro" id="IPR029062">
    <property type="entry name" value="Class_I_gatase-like"/>
</dbReference>
<evidence type="ECO:0000256" key="8">
    <source>
        <dbReference type="ARBA" id="ARBA00054599"/>
    </source>
</evidence>
<feature type="active site" description="Nucleophile" evidence="10 11">
    <location>
        <position position="86"/>
    </location>
</feature>
<evidence type="ECO:0000256" key="10">
    <source>
        <dbReference type="HAMAP-Rule" id="MF_01615"/>
    </source>
</evidence>
<dbReference type="Proteomes" id="UP000321558">
    <property type="component" value="Unassembled WGS sequence"/>
</dbReference>
<dbReference type="HAMAP" id="MF_01615">
    <property type="entry name" value="PdxT"/>
    <property type="match status" value="1"/>
</dbReference>
<comment type="function">
    <text evidence="8 10">Catalyzes the hydrolysis of glutamine to glutamate and ammonia as part of the biosynthesis of pyridoxal 5'-phosphate. The resulting ammonia molecule is channeled to the active site of PdxS.</text>
</comment>
<feature type="binding site" evidence="10 12">
    <location>
        <begin position="142"/>
        <end position="143"/>
    </location>
    <ligand>
        <name>L-glutamine</name>
        <dbReference type="ChEBI" id="CHEBI:58359"/>
    </ligand>
</feature>
<dbReference type="EC" id="3.5.1.2" evidence="10"/>
<dbReference type="UniPathway" id="UPA00245"/>
<dbReference type="CDD" id="cd01749">
    <property type="entry name" value="GATase1_PB"/>
    <property type="match status" value="1"/>
</dbReference>
<evidence type="ECO:0000256" key="12">
    <source>
        <dbReference type="PIRSR" id="PIRSR005639-2"/>
    </source>
</evidence>
<keyword evidence="5 10" id="KW-0456">Lyase</keyword>
<dbReference type="FunFam" id="3.40.50.880:FF:000010">
    <property type="entry name" value="uncharacterized protein LOC100176842 isoform X2"/>
    <property type="match status" value="1"/>
</dbReference>
<evidence type="ECO:0000256" key="5">
    <source>
        <dbReference type="ARBA" id="ARBA00023239"/>
    </source>
</evidence>
<dbReference type="InterPro" id="IPR021196">
    <property type="entry name" value="PdxT/SNO_CS"/>
</dbReference>
<dbReference type="Gene3D" id="3.40.50.880">
    <property type="match status" value="1"/>
</dbReference>
<feature type="binding site" evidence="10 12">
    <location>
        <position position="114"/>
    </location>
    <ligand>
        <name>L-glutamine</name>
        <dbReference type="ChEBI" id="CHEBI:58359"/>
    </ligand>
</feature>
<accession>A0A511ZJN4</accession>
<dbReference type="GO" id="GO:0008614">
    <property type="term" value="P:pyridoxine metabolic process"/>
    <property type="evidence" value="ECO:0007669"/>
    <property type="project" value="TreeGrafter"/>
</dbReference>
<keyword evidence="4 10" id="KW-0315">Glutamine amidotransferase</keyword>
<dbReference type="GO" id="GO:1903600">
    <property type="term" value="C:glutaminase complex"/>
    <property type="evidence" value="ECO:0007669"/>
    <property type="project" value="TreeGrafter"/>
</dbReference>
<dbReference type="STRING" id="582851.GCA_900162665_01086"/>
<dbReference type="InterPro" id="IPR002161">
    <property type="entry name" value="PdxT/SNO"/>
</dbReference>
<dbReference type="GO" id="GO:0042823">
    <property type="term" value="P:pyridoxal phosphate biosynthetic process"/>
    <property type="evidence" value="ECO:0007669"/>
    <property type="project" value="UniProtKB-UniRule"/>
</dbReference>
<evidence type="ECO:0000256" key="11">
    <source>
        <dbReference type="PIRSR" id="PIRSR005639-1"/>
    </source>
</evidence>
<keyword evidence="14" id="KW-1185">Reference proteome</keyword>
<comment type="catalytic activity">
    <reaction evidence="7 10">
        <text>L-glutamine + H2O = L-glutamate + NH4(+)</text>
        <dbReference type="Rhea" id="RHEA:15889"/>
        <dbReference type="ChEBI" id="CHEBI:15377"/>
        <dbReference type="ChEBI" id="CHEBI:28938"/>
        <dbReference type="ChEBI" id="CHEBI:29985"/>
        <dbReference type="ChEBI" id="CHEBI:58359"/>
        <dbReference type="EC" id="3.5.1.2"/>
    </reaction>
</comment>
<dbReference type="PANTHER" id="PTHR31559">
    <property type="entry name" value="PYRIDOXAL 5'-PHOSPHATE SYNTHASE SUBUNIT SNO"/>
    <property type="match status" value="1"/>
</dbReference>
<evidence type="ECO:0000256" key="9">
    <source>
        <dbReference type="ARBA" id="ARBA00064749"/>
    </source>
</evidence>
<feature type="active site" description="Charge relay system" evidence="10 11">
    <location>
        <position position="180"/>
    </location>
</feature>
<protein>
    <recommendedName>
        <fullName evidence="10">Pyridoxal 5'-phosphate synthase subunit PdxT</fullName>
        <ecNumber evidence="10">4.3.3.6</ecNumber>
    </recommendedName>
    <alternativeName>
        <fullName evidence="10">Pdx2</fullName>
    </alternativeName>
    <alternativeName>
        <fullName evidence="10">Pyridoxal 5'-phosphate synthase glutaminase subunit</fullName>
        <ecNumber evidence="10">3.5.1.2</ecNumber>
    </alternativeName>
</protein>
<evidence type="ECO:0000313" key="13">
    <source>
        <dbReference type="EMBL" id="GEN87674.1"/>
    </source>
</evidence>
<dbReference type="Pfam" id="PF01174">
    <property type="entry name" value="SNO"/>
    <property type="match status" value="1"/>
</dbReference>
<keyword evidence="3 10" id="KW-0663">Pyridoxal phosphate</keyword>
<evidence type="ECO:0000313" key="14">
    <source>
        <dbReference type="Proteomes" id="UP000321558"/>
    </source>
</evidence>
<dbReference type="PROSITE" id="PS51130">
    <property type="entry name" value="PDXT_SNO_2"/>
    <property type="match status" value="1"/>
</dbReference>
<organism evidence="13 14">
    <name type="scientific">Oceanobacillus sojae</name>
    <dbReference type="NCBI Taxonomy" id="582851"/>
    <lineage>
        <taxon>Bacteria</taxon>
        <taxon>Bacillati</taxon>
        <taxon>Bacillota</taxon>
        <taxon>Bacilli</taxon>
        <taxon>Bacillales</taxon>
        <taxon>Bacillaceae</taxon>
        <taxon>Oceanobacillus</taxon>
    </lineage>
</organism>
<feature type="active site" description="Charge relay system" evidence="10 11">
    <location>
        <position position="178"/>
    </location>
</feature>
<comment type="caution">
    <text evidence="13">The sequence shown here is derived from an EMBL/GenBank/DDBJ whole genome shotgun (WGS) entry which is preliminary data.</text>
</comment>
<feature type="binding site" evidence="10 12">
    <location>
        <begin position="54"/>
        <end position="56"/>
    </location>
    <ligand>
        <name>L-glutamine</name>
        <dbReference type="ChEBI" id="CHEBI:58359"/>
    </ligand>
</feature>
<evidence type="ECO:0000256" key="7">
    <source>
        <dbReference type="ARBA" id="ARBA00049534"/>
    </source>
</evidence>
<evidence type="ECO:0000256" key="3">
    <source>
        <dbReference type="ARBA" id="ARBA00022898"/>
    </source>
</evidence>
<name>A0A511ZJN4_9BACI</name>
<dbReference type="GO" id="GO:0004359">
    <property type="term" value="F:glutaminase activity"/>
    <property type="evidence" value="ECO:0007669"/>
    <property type="project" value="UniProtKB-UniRule"/>
</dbReference>
<proteinExistence type="inferred from homology"/>
<evidence type="ECO:0000256" key="2">
    <source>
        <dbReference type="ARBA" id="ARBA00022801"/>
    </source>
</evidence>
<dbReference type="EMBL" id="BJYM01000009">
    <property type="protein sequence ID" value="GEN87674.1"/>
    <property type="molecule type" value="Genomic_DNA"/>
</dbReference>
<dbReference type="GO" id="GO:0005829">
    <property type="term" value="C:cytosol"/>
    <property type="evidence" value="ECO:0007669"/>
    <property type="project" value="TreeGrafter"/>
</dbReference>
<dbReference type="EC" id="4.3.3.6" evidence="10"/>
<dbReference type="PIRSF" id="PIRSF005639">
    <property type="entry name" value="Glut_amidoT_SNO"/>
    <property type="match status" value="1"/>
</dbReference>
<dbReference type="PROSITE" id="PS01236">
    <property type="entry name" value="PDXT_SNO_1"/>
    <property type="match status" value="1"/>
</dbReference>
<comment type="catalytic activity">
    <reaction evidence="6 10">
        <text>aldehydo-D-ribose 5-phosphate + D-glyceraldehyde 3-phosphate + L-glutamine = pyridoxal 5'-phosphate + L-glutamate + phosphate + 3 H2O + H(+)</text>
        <dbReference type="Rhea" id="RHEA:31507"/>
        <dbReference type="ChEBI" id="CHEBI:15377"/>
        <dbReference type="ChEBI" id="CHEBI:15378"/>
        <dbReference type="ChEBI" id="CHEBI:29985"/>
        <dbReference type="ChEBI" id="CHEBI:43474"/>
        <dbReference type="ChEBI" id="CHEBI:58273"/>
        <dbReference type="ChEBI" id="CHEBI:58359"/>
        <dbReference type="ChEBI" id="CHEBI:59776"/>
        <dbReference type="ChEBI" id="CHEBI:597326"/>
        <dbReference type="EC" id="4.3.3.6"/>
    </reaction>
</comment>
<dbReference type="GO" id="GO:0036381">
    <property type="term" value="F:pyridoxal 5'-phosphate synthase (glutamine hydrolysing) activity"/>
    <property type="evidence" value="ECO:0007669"/>
    <property type="project" value="UniProtKB-UniRule"/>
</dbReference>
<comment type="pathway">
    <text evidence="10">Cofactor biosynthesis; pyridoxal 5'-phosphate biosynthesis.</text>
</comment>
<evidence type="ECO:0000256" key="4">
    <source>
        <dbReference type="ARBA" id="ARBA00022962"/>
    </source>
</evidence>
<evidence type="ECO:0000256" key="6">
    <source>
        <dbReference type="ARBA" id="ARBA00047992"/>
    </source>
</evidence>
<reference evidence="13 14" key="1">
    <citation type="submission" date="2019-07" db="EMBL/GenBank/DDBJ databases">
        <title>Whole genome shotgun sequence of Oceanobacillus sojae NBRC 105379.</title>
        <authorList>
            <person name="Hosoyama A."/>
            <person name="Uohara A."/>
            <person name="Ohji S."/>
            <person name="Ichikawa N."/>
        </authorList>
    </citation>
    <scope>NUCLEOTIDE SEQUENCE [LARGE SCALE GENOMIC DNA]</scope>
    <source>
        <strain evidence="13 14">NBRC 105379</strain>
    </source>
</reference>
<sequence>MNSMSRNKYRIGILSMQGATEEHAGQLRDLGHEPILIKNKEMLENVDGLIIPGGESTAIWRLMKKNKLIEAVQQFAQLKKPIFGTCAGLVLLGKSQVETEEPVSLKLMDIKVKRNGFGRQKDSFEANLDVKGIKEAYPAVFIRAPYIESVGENVEVLAAYDNKIVAAREDNLLVAAFHPELTDDNRFLELFLSMVGEKSVLMI</sequence>
<evidence type="ECO:0000256" key="1">
    <source>
        <dbReference type="ARBA" id="ARBA00008345"/>
    </source>
</evidence>
<dbReference type="PANTHER" id="PTHR31559:SF0">
    <property type="entry name" value="PYRIDOXAL 5'-PHOSPHATE SYNTHASE SUBUNIT SNO1-RELATED"/>
    <property type="match status" value="1"/>
</dbReference>
<dbReference type="PROSITE" id="PS51273">
    <property type="entry name" value="GATASE_TYPE_1"/>
    <property type="match status" value="1"/>
</dbReference>